<dbReference type="Gene3D" id="3.10.180.10">
    <property type="entry name" value="2,3-Dihydroxybiphenyl 1,2-Dioxygenase, domain 1"/>
    <property type="match status" value="1"/>
</dbReference>
<dbReference type="AlphaFoldDB" id="V5WGL9"/>
<dbReference type="HOGENOM" id="CLU_1926095_0_0_12"/>
<dbReference type="RefSeq" id="WP_024267623.1">
    <property type="nucleotide sequence ID" value="NC_023035.1"/>
</dbReference>
<gene>
    <name evidence="2" type="ORF">L21SP2_1298</name>
</gene>
<dbReference type="Pfam" id="PF00903">
    <property type="entry name" value="Glyoxalase"/>
    <property type="match status" value="1"/>
</dbReference>
<dbReference type="STRING" id="1307761.L21SP2_1298"/>
<dbReference type="OrthoDB" id="9795618at2"/>
<reference evidence="2 3" key="1">
    <citation type="journal article" date="2015" name="Stand. Genomic Sci.">
        <title>Complete genome sequence and description of Salinispira pacifica gen. nov., sp. nov., a novel spirochaete isolated form a hypersaline microbial mat.</title>
        <authorList>
            <person name="Ben Hania W."/>
            <person name="Joseph M."/>
            <person name="Schumann P."/>
            <person name="Bunk B."/>
            <person name="Fiebig A."/>
            <person name="Sproer C."/>
            <person name="Klenk H.P."/>
            <person name="Fardeau M.L."/>
            <person name="Spring S."/>
        </authorList>
    </citation>
    <scope>NUCLEOTIDE SEQUENCE [LARGE SCALE GENOMIC DNA]</scope>
    <source>
        <strain evidence="2 3">L21-RPul-D2</strain>
    </source>
</reference>
<protein>
    <recommendedName>
        <fullName evidence="1">VOC domain-containing protein</fullName>
    </recommendedName>
</protein>
<evidence type="ECO:0000313" key="2">
    <source>
        <dbReference type="EMBL" id="AHC14699.1"/>
    </source>
</evidence>
<dbReference type="KEGG" id="slr:L21SP2_1298"/>
<name>V5WGL9_9SPIO</name>
<evidence type="ECO:0000259" key="1">
    <source>
        <dbReference type="PROSITE" id="PS51819"/>
    </source>
</evidence>
<sequence>MLRTREFTVVRHTRNYHIMRKFYEEILGLTAVREWDRGTNDRGVLLSPGEMSGNALIEIIQLNDVAVPNAPSPVNLELSLEVEDVNSIYTQLLEHKMPIARKLMEDPWGHSSFGIDDPEGLRIWVYQVNAS</sequence>
<feature type="domain" description="VOC" evidence="1">
    <location>
        <begin position="5"/>
        <end position="128"/>
    </location>
</feature>
<accession>V5WGL9</accession>
<keyword evidence="3" id="KW-1185">Reference proteome</keyword>
<dbReference type="eggNOG" id="ENOG5033HDW">
    <property type="taxonomic scope" value="Bacteria"/>
</dbReference>
<dbReference type="InterPro" id="IPR029068">
    <property type="entry name" value="Glyas_Bleomycin-R_OHBP_Dase"/>
</dbReference>
<dbReference type="InterPro" id="IPR037523">
    <property type="entry name" value="VOC_core"/>
</dbReference>
<dbReference type="EMBL" id="CP006939">
    <property type="protein sequence ID" value="AHC14699.1"/>
    <property type="molecule type" value="Genomic_DNA"/>
</dbReference>
<evidence type="ECO:0000313" key="3">
    <source>
        <dbReference type="Proteomes" id="UP000018680"/>
    </source>
</evidence>
<dbReference type="PROSITE" id="PS51819">
    <property type="entry name" value="VOC"/>
    <property type="match status" value="1"/>
</dbReference>
<dbReference type="InterPro" id="IPR004360">
    <property type="entry name" value="Glyas_Fos-R_dOase_dom"/>
</dbReference>
<proteinExistence type="predicted"/>
<organism evidence="2 3">
    <name type="scientific">Salinispira pacifica</name>
    <dbReference type="NCBI Taxonomy" id="1307761"/>
    <lineage>
        <taxon>Bacteria</taxon>
        <taxon>Pseudomonadati</taxon>
        <taxon>Spirochaetota</taxon>
        <taxon>Spirochaetia</taxon>
        <taxon>Spirochaetales</taxon>
        <taxon>Spirochaetaceae</taxon>
        <taxon>Salinispira</taxon>
    </lineage>
</organism>
<dbReference type="Proteomes" id="UP000018680">
    <property type="component" value="Chromosome"/>
</dbReference>
<dbReference type="SUPFAM" id="SSF54593">
    <property type="entry name" value="Glyoxalase/Bleomycin resistance protein/Dihydroxybiphenyl dioxygenase"/>
    <property type="match status" value="1"/>
</dbReference>